<sequence>MNGSSQEEWEAMDVDDREDALEGINWSSATEHADEPGWRSVRLPWLHRICPGADWEAEDERQQQLLLQQQQQEQEQGAAPPADVEEPAEAAAAAGGEEGSEERAGAAREEEEHGYYLSVREPPPGEEREALRERIRAALKRERQLCYEDPAAYWGSPGPDDMITAFMSMADSDPFKWGGPRWGDESDGGDESEEGGATVMACVAAIYGCVAAELLRAAQQVLCCLAIDIIRTSKAVERALPLHDRDEGGDEMEDQPQAGEAPDQAMHQDDGGDQQRLDPAGIESSRRGAKRGRNDDRDEGG</sequence>
<feature type="region of interest" description="Disordered" evidence="1">
    <location>
        <begin position="56"/>
        <end position="129"/>
    </location>
</feature>
<feature type="compositionally biased region" description="Basic and acidic residues" evidence="1">
    <location>
        <begin position="266"/>
        <end position="276"/>
    </location>
</feature>
<reference evidence="2 3" key="1">
    <citation type="submission" date="2014-11" db="EMBL/GenBank/DDBJ databases">
        <authorList>
            <person name="Zhu J."/>
            <person name="Qi W."/>
            <person name="Song R."/>
        </authorList>
    </citation>
    <scope>NUCLEOTIDE SEQUENCE [LARGE SCALE GENOMIC DNA]</scope>
</reference>
<feature type="compositionally biased region" description="Acidic residues" evidence="1">
    <location>
        <begin position="7"/>
        <end position="21"/>
    </location>
</feature>
<evidence type="ECO:0000313" key="2">
    <source>
        <dbReference type="EMBL" id="CEM17491.1"/>
    </source>
</evidence>
<protein>
    <submittedName>
        <fullName evidence="2">Uncharacterized protein</fullName>
    </submittedName>
</protein>
<organism evidence="2 3">
    <name type="scientific">Vitrella brassicaformis (strain CCMP3155)</name>
    <dbReference type="NCBI Taxonomy" id="1169540"/>
    <lineage>
        <taxon>Eukaryota</taxon>
        <taxon>Sar</taxon>
        <taxon>Alveolata</taxon>
        <taxon>Colpodellida</taxon>
        <taxon>Vitrellaceae</taxon>
        <taxon>Vitrella</taxon>
    </lineage>
</organism>
<dbReference type="Proteomes" id="UP000041254">
    <property type="component" value="Unassembled WGS sequence"/>
</dbReference>
<dbReference type="VEuPathDB" id="CryptoDB:Vbra_16031"/>
<feature type="compositionally biased region" description="Basic and acidic residues" evidence="1">
    <location>
        <begin position="292"/>
        <end position="301"/>
    </location>
</feature>
<name>A0A0G4FSS2_VITBC</name>
<accession>A0A0G4FSS2</accession>
<dbReference type="EMBL" id="CDMY01000489">
    <property type="protein sequence ID" value="CEM17491.1"/>
    <property type="molecule type" value="Genomic_DNA"/>
</dbReference>
<feature type="region of interest" description="Disordered" evidence="1">
    <location>
        <begin position="243"/>
        <end position="301"/>
    </location>
</feature>
<evidence type="ECO:0000313" key="3">
    <source>
        <dbReference type="Proteomes" id="UP000041254"/>
    </source>
</evidence>
<evidence type="ECO:0000256" key="1">
    <source>
        <dbReference type="SAM" id="MobiDB-lite"/>
    </source>
</evidence>
<feature type="region of interest" description="Disordered" evidence="1">
    <location>
        <begin position="1"/>
        <end position="40"/>
    </location>
</feature>
<dbReference type="AlphaFoldDB" id="A0A0G4FSS2"/>
<keyword evidence="3" id="KW-1185">Reference proteome</keyword>
<feature type="compositionally biased region" description="Basic and acidic residues" evidence="1">
    <location>
        <begin position="101"/>
        <end position="114"/>
    </location>
</feature>
<feature type="compositionally biased region" description="Low complexity" evidence="1">
    <location>
        <begin position="63"/>
        <end position="82"/>
    </location>
</feature>
<proteinExistence type="predicted"/>
<dbReference type="InParanoid" id="A0A0G4FSS2"/>
<gene>
    <name evidence="2" type="ORF">Vbra_16031</name>
</gene>